<name>A0ABV6ATN8_9DEIO</name>
<dbReference type="InterPro" id="IPR001789">
    <property type="entry name" value="Sig_transdc_resp-reg_receiver"/>
</dbReference>
<dbReference type="PANTHER" id="PTHR44520">
    <property type="entry name" value="RESPONSE REGULATOR RCP1-RELATED"/>
    <property type="match status" value="1"/>
</dbReference>
<protein>
    <submittedName>
        <fullName evidence="3">Response regulator</fullName>
    </submittedName>
</protein>
<dbReference type="Gene3D" id="3.40.50.2300">
    <property type="match status" value="1"/>
</dbReference>
<sequence length="141" mass="15594">MSRPLRVLLIDDSAADRFLAEEAFSLTDDLICTLTTAASGPEALARLTSPDVILPDVVLLDINMPLMDGFAVLSAFKADPVLHLLPVVMFSTSQGEHDIAHAYTLQASAYLLKSTHFHTFLEQIEAFISFWNRASLPHRRV</sequence>
<evidence type="ECO:0000256" key="1">
    <source>
        <dbReference type="PROSITE-ProRule" id="PRU00169"/>
    </source>
</evidence>
<comment type="caution">
    <text evidence="3">The sequence shown here is derived from an EMBL/GenBank/DDBJ whole genome shotgun (WGS) entry which is preliminary data.</text>
</comment>
<evidence type="ECO:0000313" key="4">
    <source>
        <dbReference type="Proteomes" id="UP001589733"/>
    </source>
</evidence>
<keyword evidence="1" id="KW-0597">Phosphoprotein</keyword>
<dbReference type="InterPro" id="IPR011006">
    <property type="entry name" value="CheY-like_superfamily"/>
</dbReference>
<keyword evidence="4" id="KW-1185">Reference proteome</keyword>
<dbReference type="EMBL" id="JBHLYR010000010">
    <property type="protein sequence ID" value="MFB9990874.1"/>
    <property type="molecule type" value="Genomic_DNA"/>
</dbReference>
<dbReference type="Proteomes" id="UP001589733">
    <property type="component" value="Unassembled WGS sequence"/>
</dbReference>
<proteinExistence type="predicted"/>
<dbReference type="PANTHER" id="PTHR44520:SF2">
    <property type="entry name" value="RESPONSE REGULATOR RCP1"/>
    <property type="match status" value="1"/>
</dbReference>
<dbReference type="InterPro" id="IPR052893">
    <property type="entry name" value="TCS_response_regulator"/>
</dbReference>
<gene>
    <name evidence="3" type="ORF">ACFFLM_02590</name>
</gene>
<dbReference type="RefSeq" id="WP_380005251.1">
    <property type="nucleotide sequence ID" value="NZ_JBHLYR010000010.1"/>
</dbReference>
<dbReference type="SMART" id="SM00448">
    <property type="entry name" value="REC"/>
    <property type="match status" value="1"/>
</dbReference>
<organism evidence="3 4">
    <name type="scientific">Deinococcus oregonensis</name>
    <dbReference type="NCBI Taxonomy" id="1805970"/>
    <lineage>
        <taxon>Bacteria</taxon>
        <taxon>Thermotogati</taxon>
        <taxon>Deinococcota</taxon>
        <taxon>Deinococci</taxon>
        <taxon>Deinococcales</taxon>
        <taxon>Deinococcaceae</taxon>
        <taxon>Deinococcus</taxon>
    </lineage>
</organism>
<feature type="modified residue" description="4-aspartylphosphate" evidence="1">
    <location>
        <position position="61"/>
    </location>
</feature>
<dbReference type="CDD" id="cd17557">
    <property type="entry name" value="REC_Rcp-like"/>
    <property type="match status" value="1"/>
</dbReference>
<dbReference type="PROSITE" id="PS50110">
    <property type="entry name" value="RESPONSE_REGULATORY"/>
    <property type="match status" value="1"/>
</dbReference>
<evidence type="ECO:0000313" key="3">
    <source>
        <dbReference type="EMBL" id="MFB9990874.1"/>
    </source>
</evidence>
<feature type="domain" description="Response regulatory" evidence="2">
    <location>
        <begin position="6"/>
        <end position="128"/>
    </location>
</feature>
<reference evidence="3 4" key="1">
    <citation type="submission" date="2024-09" db="EMBL/GenBank/DDBJ databases">
        <authorList>
            <person name="Sun Q."/>
            <person name="Mori K."/>
        </authorList>
    </citation>
    <scope>NUCLEOTIDE SEQUENCE [LARGE SCALE GENOMIC DNA]</scope>
    <source>
        <strain evidence="3 4">JCM 13503</strain>
    </source>
</reference>
<evidence type="ECO:0000259" key="2">
    <source>
        <dbReference type="PROSITE" id="PS50110"/>
    </source>
</evidence>
<dbReference type="SUPFAM" id="SSF52172">
    <property type="entry name" value="CheY-like"/>
    <property type="match status" value="1"/>
</dbReference>
<dbReference type="Pfam" id="PF00072">
    <property type="entry name" value="Response_reg"/>
    <property type="match status" value="1"/>
</dbReference>
<accession>A0ABV6ATN8</accession>